<gene>
    <name evidence="8" type="ORF">PV328_011633</name>
</gene>
<evidence type="ECO:0000256" key="6">
    <source>
        <dbReference type="PIRSR" id="PIRSR000343-2"/>
    </source>
</evidence>
<evidence type="ECO:0000256" key="7">
    <source>
        <dbReference type="SAM" id="Phobius"/>
    </source>
</evidence>
<dbReference type="Pfam" id="PF01126">
    <property type="entry name" value="Heme_oxygenase"/>
    <property type="match status" value="1"/>
</dbReference>
<protein>
    <recommendedName>
        <fullName evidence="4">Heme oxygenase</fullName>
        <ecNumber evidence="4">1.14.14.18</ecNumber>
    </recommendedName>
</protein>
<dbReference type="Gene3D" id="1.20.910.10">
    <property type="entry name" value="Heme oxygenase-like"/>
    <property type="match status" value="1"/>
</dbReference>
<dbReference type="AlphaFoldDB" id="A0AA39EYS1"/>
<keyword evidence="7" id="KW-1133">Transmembrane helix</keyword>
<dbReference type="CDD" id="cd19165">
    <property type="entry name" value="HemeO"/>
    <property type="match status" value="1"/>
</dbReference>
<dbReference type="PIRSF" id="PIRSF000343">
    <property type="entry name" value="Haem_Oase"/>
    <property type="match status" value="1"/>
</dbReference>
<dbReference type="Proteomes" id="UP001168990">
    <property type="component" value="Unassembled WGS sequence"/>
</dbReference>
<feature type="binding site" evidence="5">
    <location>
        <position position="180"/>
    </location>
    <ligand>
        <name>heme b</name>
        <dbReference type="ChEBI" id="CHEBI:60344"/>
    </ligand>
</feature>
<organism evidence="8 9">
    <name type="scientific">Microctonus aethiopoides</name>
    <dbReference type="NCBI Taxonomy" id="144406"/>
    <lineage>
        <taxon>Eukaryota</taxon>
        <taxon>Metazoa</taxon>
        <taxon>Ecdysozoa</taxon>
        <taxon>Arthropoda</taxon>
        <taxon>Hexapoda</taxon>
        <taxon>Insecta</taxon>
        <taxon>Pterygota</taxon>
        <taxon>Neoptera</taxon>
        <taxon>Endopterygota</taxon>
        <taxon>Hymenoptera</taxon>
        <taxon>Apocrita</taxon>
        <taxon>Ichneumonoidea</taxon>
        <taxon>Braconidae</taxon>
        <taxon>Euphorinae</taxon>
        <taxon>Microctonus</taxon>
    </lineage>
</organism>
<feature type="binding site" description="axial binding residue" evidence="6">
    <location>
        <position position="21"/>
    </location>
    <ligand>
        <name>heme b</name>
        <dbReference type="ChEBI" id="CHEBI:60344"/>
    </ligand>
    <ligandPart>
        <name>Fe</name>
        <dbReference type="ChEBI" id="CHEBI:18248"/>
    </ligandPart>
</feature>
<evidence type="ECO:0000256" key="4">
    <source>
        <dbReference type="PIRNR" id="PIRNR000343"/>
    </source>
</evidence>
<dbReference type="InterPro" id="IPR016084">
    <property type="entry name" value="Haem_Oase-like_multi-hlx"/>
</dbReference>
<keyword evidence="7" id="KW-0812">Transmembrane</keyword>
<comment type="catalytic activity">
    <reaction evidence="4">
        <text>heme b + 3 reduced [NADPH--hemoprotein reductase] + 3 O2 = biliverdin IXalpha + CO + Fe(2+) + 3 oxidized [NADPH--hemoprotein reductase] + 3 H2O + H(+)</text>
        <dbReference type="Rhea" id="RHEA:21764"/>
        <dbReference type="Rhea" id="RHEA-COMP:11964"/>
        <dbReference type="Rhea" id="RHEA-COMP:11965"/>
        <dbReference type="ChEBI" id="CHEBI:15377"/>
        <dbReference type="ChEBI" id="CHEBI:15378"/>
        <dbReference type="ChEBI" id="CHEBI:15379"/>
        <dbReference type="ChEBI" id="CHEBI:17245"/>
        <dbReference type="ChEBI" id="CHEBI:29033"/>
        <dbReference type="ChEBI" id="CHEBI:57618"/>
        <dbReference type="ChEBI" id="CHEBI:57991"/>
        <dbReference type="ChEBI" id="CHEBI:58210"/>
        <dbReference type="ChEBI" id="CHEBI:60344"/>
        <dbReference type="EC" id="1.14.14.18"/>
    </reaction>
</comment>
<comment type="caution">
    <text evidence="8">The sequence shown here is derived from an EMBL/GenBank/DDBJ whole genome shotgun (WGS) entry which is preliminary data.</text>
</comment>
<comment type="similarity">
    <text evidence="4">Belongs to the heme oxygenase family.</text>
</comment>
<reference evidence="8" key="1">
    <citation type="journal article" date="2023" name="bioRxiv">
        <title>Scaffold-level genome assemblies of two parasitoid biocontrol wasps reveal the parthenogenesis mechanism and an associated novel virus.</title>
        <authorList>
            <person name="Inwood S."/>
            <person name="Skelly J."/>
            <person name="Guhlin J."/>
            <person name="Harrop T."/>
            <person name="Goldson S."/>
            <person name="Dearden P."/>
        </authorList>
    </citation>
    <scope>NUCLEOTIDE SEQUENCE</scope>
    <source>
        <strain evidence="8">Irish</strain>
        <tissue evidence="8">Whole body</tissue>
    </source>
</reference>
<dbReference type="PANTHER" id="PTHR10720:SF0">
    <property type="entry name" value="HEME OXYGENASE"/>
    <property type="match status" value="1"/>
</dbReference>
<dbReference type="InterPro" id="IPR016053">
    <property type="entry name" value="Haem_Oase-like"/>
</dbReference>
<keyword evidence="3 4" id="KW-0408">Iron</keyword>
<name>A0AA39EYS1_9HYME</name>
<feature type="binding site" evidence="5">
    <location>
        <position position="127"/>
    </location>
    <ligand>
        <name>heme b</name>
        <dbReference type="ChEBI" id="CHEBI:60344"/>
    </ligand>
</feature>
<feature type="transmembrane region" description="Helical" evidence="7">
    <location>
        <begin position="120"/>
        <end position="140"/>
    </location>
</feature>
<keyword evidence="7" id="KW-0472">Membrane</keyword>
<keyword evidence="2 4" id="KW-0479">Metal-binding</keyword>
<evidence type="ECO:0000313" key="8">
    <source>
        <dbReference type="EMBL" id="KAK0157951.1"/>
    </source>
</evidence>
<evidence type="ECO:0000256" key="2">
    <source>
        <dbReference type="ARBA" id="ARBA00022723"/>
    </source>
</evidence>
<dbReference type="GO" id="GO:0004392">
    <property type="term" value="F:heme oxygenase (decyclizing) activity"/>
    <property type="evidence" value="ECO:0007669"/>
    <property type="project" value="UniProtKB-UniRule"/>
</dbReference>
<dbReference type="PANTHER" id="PTHR10720">
    <property type="entry name" value="HEME OXYGENASE"/>
    <property type="match status" value="1"/>
</dbReference>
<evidence type="ECO:0000256" key="5">
    <source>
        <dbReference type="PIRSR" id="PIRSR000343-1"/>
    </source>
</evidence>
<dbReference type="SUPFAM" id="SSF48613">
    <property type="entry name" value="Heme oxygenase-like"/>
    <property type="match status" value="1"/>
</dbReference>
<evidence type="ECO:0000313" key="9">
    <source>
        <dbReference type="Proteomes" id="UP001168990"/>
    </source>
</evidence>
<evidence type="ECO:0000256" key="3">
    <source>
        <dbReference type="ARBA" id="ARBA00023004"/>
    </source>
</evidence>
<dbReference type="EC" id="1.14.14.18" evidence="4"/>
<evidence type="ECO:0000256" key="1">
    <source>
        <dbReference type="ARBA" id="ARBA00022617"/>
    </source>
</evidence>
<proteinExistence type="inferred from homology"/>
<sequence length="256" mass="29855">MSNNKIITFCDEMRKATREVHAVSDALVNAKLALGLHNDKVWADGLLVFYEIFMYLEKAMTTNMNANLKRFKLLELDRTKAFELDLSFYLGKDWMKNYSPRPATIKYVNHLKKLESTNPILLIAYIYHLYMGLLSGGIILRKKRELMNKIMPFKSPDKLDGNHVTDFNNRSIYQLKMNMRKTMNEIAETMDDDIKKLFIEESKKVFSMNNEIIRSSHCCNCCNFIAISSQFESESFYIPSWGKPLLCALSEKIQRK</sequence>
<feature type="binding site" evidence="5">
    <location>
        <position position="14"/>
    </location>
    <ligand>
        <name>heme b</name>
        <dbReference type="ChEBI" id="CHEBI:60344"/>
    </ligand>
</feature>
<accession>A0AA39EYS1</accession>
<keyword evidence="1 4" id="KW-0349">Heme</keyword>
<dbReference type="PRINTS" id="PR00088">
    <property type="entry name" value="HAEMOXYGNASE"/>
</dbReference>
<dbReference type="EMBL" id="JAQQBS010001425">
    <property type="protein sequence ID" value="KAK0157951.1"/>
    <property type="molecule type" value="Genomic_DNA"/>
</dbReference>
<dbReference type="GO" id="GO:0046872">
    <property type="term" value="F:metal ion binding"/>
    <property type="evidence" value="ECO:0007669"/>
    <property type="project" value="UniProtKB-UniRule"/>
</dbReference>
<dbReference type="InterPro" id="IPR002051">
    <property type="entry name" value="Haem_Oase"/>
</dbReference>
<keyword evidence="9" id="KW-1185">Reference proteome</keyword>
<reference evidence="8" key="2">
    <citation type="submission" date="2023-03" db="EMBL/GenBank/DDBJ databases">
        <authorList>
            <person name="Inwood S.N."/>
            <person name="Skelly J.G."/>
            <person name="Guhlin J."/>
            <person name="Harrop T.W.R."/>
            <person name="Goldson S.G."/>
            <person name="Dearden P.K."/>
        </authorList>
    </citation>
    <scope>NUCLEOTIDE SEQUENCE</scope>
    <source>
        <strain evidence="8">Irish</strain>
        <tissue evidence="8">Whole body</tissue>
    </source>
</reference>
<dbReference type="GO" id="GO:0006788">
    <property type="term" value="P:heme oxidation"/>
    <property type="evidence" value="ECO:0007669"/>
    <property type="project" value="UniProtKB-UniRule"/>
</dbReference>